<keyword evidence="6 7" id="KW-0472">Membrane</keyword>
<dbReference type="InterPro" id="IPR020846">
    <property type="entry name" value="MFS_dom"/>
</dbReference>
<feature type="domain" description="Major facilitator superfamily (MFS) profile" evidence="8">
    <location>
        <begin position="220"/>
        <end position="402"/>
    </location>
</feature>
<evidence type="ECO:0000256" key="7">
    <source>
        <dbReference type="SAM" id="Phobius"/>
    </source>
</evidence>
<dbReference type="InterPro" id="IPR036259">
    <property type="entry name" value="MFS_trans_sf"/>
</dbReference>
<name>A0A837RCS7_LACPE</name>
<proteinExistence type="predicted"/>
<accession>A0A837RCS7</accession>
<dbReference type="Proteomes" id="UP000051020">
    <property type="component" value="Unassembled WGS sequence"/>
</dbReference>
<feature type="transmembrane region" description="Helical" evidence="7">
    <location>
        <begin position="365"/>
        <end position="393"/>
    </location>
</feature>
<evidence type="ECO:0000313" key="9">
    <source>
        <dbReference type="EMBL" id="KRK25803.1"/>
    </source>
</evidence>
<dbReference type="PANTHER" id="PTHR23513">
    <property type="entry name" value="INTEGRAL MEMBRANE EFFLUX PROTEIN-RELATED"/>
    <property type="match status" value="1"/>
</dbReference>
<evidence type="ECO:0000256" key="4">
    <source>
        <dbReference type="ARBA" id="ARBA00022692"/>
    </source>
</evidence>
<organism evidence="9 10">
    <name type="scientific">Lactiplantibacillus pentosus DSM 20314</name>
    <dbReference type="NCBI Taxonomy" id="1423791"/>
    <lineage>
        <taxon>Bacteria</taxon>
        <taxon>Bacillati</taxon>
        <taxon>Bacillota</taxon>
        <taxon>Bacilli</taxon>
        <taxon>Lactobacillales</taxon>
        <taxon>Lactobacillaceae</taxon>
        <taxon>Lactiplantibacillus</taxon>
    </lineage>
</organism>
<dbReference type="InterPro" id="IPR011701">
    <property type="entry name" value="MFS"/>
</dbReference>
<feature type="transmembrane region" description="Helical" evidence="7">
    <location>
        <begin position="214"/>
        <end position="235"/>
    </location>
</feature>
<feature type="transmembrane region" description="Helical" evidence="7">
    <location>
        <begin position="310"/>
        <end position="327"/>
    </location>
</feature>
<dbReference type="Gene3D" id="1.20.1250.20">
    <property type="entry name" value="MFS general substrate transporter like domains"/>
    <property type="match status" value="1"/>
</dbReference>
<dbReference type="AlphaFoldDB" id="A0A837RCS7"/>
<evidence type="ECO:0000259" key="8">
    <source>
        <dbReference type="PROSITE" id="PS50850"/>
    </source>
</evidence>
<keyword evidence="2" id="KW-0813">Transport</keyword>
<feature type="transmembrane region" description="Helical" evidence="7">
    <location>
        <begin position="135"/>
        <end position="156"/>
    </location>
</feature>
<gene>
    <name evidence="9" type="ORF">FD24_GL002947</name>
</gene>
<dbReference type="GeneID" id="49392720"/>
<feature type="transmembrane region" description="Helical" evidence="7">
    <location>
        <begin position="39"/>
        <end position="61"/>
    </location>
</feature>
<dbReference type="EMBL" id="AZCU01000006">
    <property type="protein sequence ID" value="KRK25803.1"/>
    <property type="molecule type" value="Genomic_DNA"/>
</dbReference>
<feature type="transmembrane region" description="Helical" evidence="7">
    <location>
        <begin position="162"/>
        <end position="182"/>
    </location>
</feature>
<dbReference type="Pfam" id="PF07690">
    <property type="entry name" value="MFS_1"/>
    <property type="match status" value="1"/>
</dbReference>
<feature type="transmembrane region" description="Helical" evidence="7">
    <location>
        <begin position="12"/>
        <end position="33"/>
    </location>
</feature>
<dbReference type="GO" id="GO:0005886">
    <property type="term" value="C:plasma membrane"/>
    <property type="evidence" value="ECO:0007669"/>
    <property type="project" value="UniProtKB-SubCell"/>
</dbReference>
<sequence>MSNKRIILVSQFINNFGTAFSRIALIILVTTWYKNAIYVGIYSFFLFIPQVVLATPIGYLIDSRRDEKRLLLVSSFLAALAILCVAAMDYFQVHSFVLLVALAVVYSVISDIYAPCITKVTVYLFDKSDFNDINASISGAMTAANLFSGIIVTYFISFLPFTALFLFDFVSYIVVMVLLMFLHIPPTNTATDGVAATAAQSTSMWNSFKIVKDFLSMFPYIVPVYFSAILFNILLAPMNVYLTQVAYQIFDNAKTTGLLESFYSLGFLIGSLTYKFLCTKFPMSRLIQTSLLLVPITLAIFGSAHSLPVALLGLAGLGIVIPFFNISSKTIIQNKVPQAKLGVIFNSYFALMNLSQPIGLLGIPVLIGVFGVTSVLLVGGAFYLIAAIMLVLFNQISVELNE</sequence>
<keyword evidence="5 7" id="KW-1133">Transmembrane helix</keyword>
<dbReference type="GO" id="GO:0022857">
    <property type="term" value="F:transmembrane transporter activity"/>
    <property type="evidence" value="ECO:0007669"/>
    <property type="project" value="InterPro"/>
</dbReference>
<protein>
    <submittedName>
        <fullName evidence="9">Major facilitator family transporter</fullName>
    </submittedName>
</protein>
<reference evidence="9 10" key="1">
    <citation type="journal article" date="2015" name="Genome Announc.">
        <title>Expanding the biotechnology potential of lactobacilli through comparative genomics of 213 strains and associated genera.</title>
        <authorList>
            <person name="Sun Z."/>
            <person name="Harris H.M."/>
            <person name="McCann A."/>
            <person name="Guo C."/>
            <person name="Argimon S."/>
            <person name="Zhang W."/>
            <person name="Yang X."/>
            <person name="Jeffery I.B."/>
            <person name="Cooney J.C."/>
            <person name="Kagawa T.F."/>
            <person name="Liu W."/>
            <person name="Song Y."/>
            <person name="Salvetti E."/>
            <person name="Wrobel A."/>
            <person name="Rasinkangas P."/>
            <person name="Parkhill J."/>
            <person name="Rea M.C."/>
            <person name="O'Sullivan O."/>
            <person name="Ritari J."/>
            <person name="Douillard F.P."/>
            <person name="Paul Ross R."/>
            <person name="Yang R."/>
            <person name="Briner A.E."/>
            <person name="Felis G.E."/>
            <person name="de Vos W.M."/>
            <person name="Barrangou R."/>
            <person name="Klaenhammer T.R."/>
            <person name="Caufield P.W."/>
            <person name="Cui Y."/>
            <person name="Zhang H."/>
            <person name="O'Toole P.W."/>
        </authorList>
    </citation>
    <scope>NUCLEOTIDE SEQUENCE [LARGE SCALE GENOMIC DNA]</scope>
    <source>
        <strain evidence="9 10">DSM 20314</strain>
    </source>
</reference>
<evidence type="ECO:0000256" key="5">
    <source>
        <dbReference type="ARBA" id="ARBA00022989"/>
    </source>
</evidence>
<dbReference type="PROSITE" id="PS50850">
    <property type="entry name" value="MFS"/>
    <property type="match status" value="1"/>
</dbReference>
<evidence type="ECO:0000256" key="2">
    <source>
        <dbReference type="ARBA" id="ARBA00022448"/>
    </source>
</evidence>
<feature type="transmembrane region" description="Helical" evidence="7">
    <location>
        <begin position="94"/>
        <end position="114"/>
    </location>
</feature>
<dbReference type="PANTHER" id="PTHR23513:SF6">
    <property type="entry name" value="MAJOR FACILITATOR SUPERFAMILY ASSOCIATED DOMAIN-CONTAINING PROTEIN"/>
    <property type="match status" value="1"/>
</dbReference>
<evidence type="ECO:0000256" key="3">
    <source>
        <dbReference type="ARBA" id="ARBA00022475"/>
    </source>
</evidence>
<feature type="transmembrane region" description="Helical" evidence="7">
    <location>
        <begin position="286"/>
        <end position="304"/>
    </location>
</feature>
<dbReference type="SUPFAM" id="SSF103473">
    <property type="entry name" value="MFS general substrate transporter"/>
    <property type="match status" value="1"/>
</dbReference>
<keyword evidence="3" id="KW-1003">Cell membrane</keyword>
<dbReference type="CDD" id="cd06173">
    <property type="entry name" value="MFS_MefA_like"/>
    <property type="match status" value="1"/>
</dbReference>
<evidence type="ECO:0000256" key="6">
    <source>
        <dbReference type="ARBA" id="ARBA00023136"/>
    </source>
</evidence>
<dbReference type="RefSeq" id="WP_050337814.1">
    <property type="nucleotide sequence ID" value="NZ_AZCU01000006.1"/>
</dbReference>
<comment type="caution">
    <text evidence="9">The sequence shown here is derived from an EMBL/GenBank/DDBJ whole genome shotgun (WGS) entry which is preliminary data.</text>
</comment>
<evidence type="ECO:0000256" key="1">
    <source>
        <dbReference type="ARBA" id="ARBA00004651"/>
    </source>
</evidence>
<feature type="transmembrane region" description="Helical" evidence="7">
    <location>
        <begin position="255"/>
        <end position="274"/>
    </location>
</feature>
<feature type="transmembrane region" description="Helical" evidence="7">
    <location>
        <begin position="70"/>
        <end position="88"/>
    </location>
</feature>
<comment type="subcellular location">
    <subcellularLocation>
        <location evidence="1">Cell membrane</location>
        <topology evidence="1">Multi-pass membrane protein</topology>
    </subcellularLocation>
</comment>
<evidence type="ECO:0000313" key="10">
    <source>
        <dbReference type="Proteomes" id="UP000051020"/>
    </source>
</evidence>
<keyword evidence="4 7" id="KW-0812">Transmembrane</keyword>